<sequence>PAMDDDWMDIDSSDSGNDDPGLNEIDMEILDSVGEVETDEDEDMDLDSSDSISVEESDTDTDEEPYDDDTEITDPGHSSPALNHGGKTEWHEGNLLLKNIGLEKLNDRGYVNLNSIHTDRTFGYSRDRSLRPARWRAKYEVQKGLCAQVNEPYTTKRRDKEGYGKLDEFHRIHPIFRQDNWTIDDLLLGAESNCLFNKLKPVLQLATLLLEDENIVGYIFSMLDVDSHKQITLDGIEEDLGEKVFWFEPRHNLSEKERQTVWRELYELSKTLRWTEEEGLDLHGCTRGPRGSIEIALNKRHIDEVCREVSCIEDAIDWTPGSDEESARLRVKFLLASTMVHEVMHALWRNKYYPNHEPFRMDTVVAELGFQWEQLLFSGIIDNPTEDRGSPYILCIDDWPFPYEGDETDPTKLMSPKKWGMSNVFREFAVEMSFVQSMFTHEFWAQVNRYGIATFRPRRMLGVRKAVVSDYWECESPVIRGPGDGEPPSPDGAESKGIIDRH</sequence>
<feature type="compositionally biased region" description="Acidic residues" evidence="1">
    <location>
        <begin position="25"/>
        <end position="72"/>
    </location>
</feature>
<dbReference type="AlphaFoldDB" id="A0A9N8JY11"/>
<accession>A0A9N8JY11</accession>
<feature type="region of interest" description="Disordered" evidence="1">
    <location>
        <begin position="1"/>
        <end position="87"/>
    </location>
</feature>
<organism evidence="2 3">
    <name type="scientific">Aureobasidium mustum</name>
    <dbReference type="NCBI Taxonomy" id="2773714"/>
    <lineage>
        <taxon>Eukaryota</taxon>
        <taxon>Fungi</taxon>
        <taxon>Dikarya</taxon>
        <taxon>Ascomycota</taxon>
        <taxon>Pezizomycotina</taxon>
        <taxon>Dothideomycetes</taxon>
        <taxon>Dothideomycetidae</taxon>
        <taxon>Dothideales</taxon>
        <taxon>Saccotheciaceae</taxon>
        <taxon>Aureobasidium</taxon>
    </lineage>
</organism>
<proteinExistence type="predicted"/>
<reference evidence="2" key="1">
    <citation type="submission" date="2020-06" db="EMBL/GenBank/DDBJ databases">
        <authorList>
            <person name="Onetto C."/>
        </authorList>
    </citation>
    <scope>NUCLEOTIDE SEQUENCE</scope>
</reference>
<dbReference type="Proteomes" id="UP000714618">
    <property type="component" value="Unassembled WGS sequence"/>
</dbReference>
<dbReference type="OrthoDB" id="10254945at2759"/>
<protein>
    <submittedName>
        <fullName evidence="2">Uncharacterized protein</fullName>
    </submittedName>
</protein>
<feature type="compositionally biased region" description="Basic and acidic residues" evidence="1">
    <location>
        <begin position="493"/>
        <end position="502"/>
    </location>
</feature>
<gene>
    <name evidence="2" type="ORF">AWRI4233_LOCUS5154</name>
</gene>
<evidence type="ECO:0000313" key="3">
    <source>
        <dbReference type="Proteomes" id="UP000714618"/>
    </source>
</evidence>
<comment type="caution">
    <text evidence="2">The sequence shown here is derived from an EMBL/GenBank/DDBJ whole genome shotgun (WGS) entry which is preliminary data.</text>
</comment>
<feature type="non-terminal residue" evidence="2">
    <location>
        <position position="502"/>
    </location>
</feature>
<feature type="region of interest" description="Disordered" evidence="1">
    <location>
        <begin position="478"/>
        <end position="502"/>
    </location>
</feature>
<evidence type="ECO:0000256" key="1">
    <source>
        <dbReference type="SAM" id="MobiDB-lite"/>
    </source>
</evidence>
<feature type="compositionally biased region" description="Acidic residues" evidence="1">
    <location>
        <begin position="1"/>
        <end position="12"/>
    </location>
</feature>
<evidence type="ECO:0000313" key="2">
    <source>
        <dbReference type="EMBL" id="CAD0095349.1"/>
    </source>
</evidence>
<keyword evidence="3" id="KW-1185">Reference proteome</keyword>
<name>A0A9N8JY11_9PEZI</name>
<dbReference type="EMBL" id="CAIJEO010000006">
    <property type="protein sequence ID" value="CAD0095349.1"/>
    <property type="molecule type" value="Genomic_DNA"/>
</dbReference>